<name>A0A6I9W4J3_9HYME</name>
<keyword evidence="1" id="KW-0175">Coiled coil</keyword>
<protein>
    <submittedName>
        <fullName evidence="3">Uncharacterized protein LOC105424718</fullName>
    </submittedName>
</protein>
<dbReference type="Proteomes" id="UP000504615">
    <property type="component" value="Unplaced"/>
</dbReference>
<dbReference type="OrthoDB" id="7696821at2759"/>
<dbReference type="AlphaFoldDB" id="A0A6I9W4J3"/>
<sequence length="181" mass="21411">MTTFDVSNFNEECKSNRTVHKRRSSIFCTRNVVRDQDEGINEVTANEDTPNNDKGKCNAKNNVEVFNLKEYIEKLRQERKDWQQKYKNRKVQRKNLTKQKITIEGQGQILDINLLTESERHFVLTRPNYEHICKNSQKLLDLALKLSILSQHVYKLNRRFMEKMEGNISKATIDIIKISEH</sequence>
<keyword evidence="2" id="KW-1185">Reference proteome</keyword>
<reference evidence="3" key="1">
    <citation type="submission" date="2025-08" db="UniProtKB">
        <authorList>
            <consortium name="RefSeq"/>
        </authorList>
    </citation>
    <scope>IDENTIFICATION</scope>
</reference>
<evidence type="ECO:0000313" key="2">
    <source>
        <dbReference type="Proteomes" id="UP000504615"/>
    </source>
</evidence>
<dbReference type="RefSeq" id="XP_011633404.1">
    <property type="nucleotide sequence ID" value="XM_011635102.2"/>
</dbReference>
<accession>A0A6I9W4J3</accession>
<evidence type="ECO:0000313" key="3">
    <source>
        <dbReference type="RefSeq" id="XP_011633404.1"/>
    </source>
</evidence>
<proteinExistence type="predicted"/>
<gene>
    <name evidence="3" type="primary">LOC105424718</name>
</gene>
<dbReference type="KEGG" id="pbar:105424718"/>
<evidence type="ECO:0000256" key="1">
    <source>
        <dbReference type="SAM" id="Coils"/>
    </source>
</evidence>
<dbReference type="GeneID" id="105424718"/>
<feature type="coiled-coil region" evidence="1">
    <location>
        <begin position="65"/>
        <end position="99"/>
    </location>
</feature>
<organism evidence="2 3">
    <name type="scientific">Pogonomyrmex barbatus</name>
    <name type="common">red harvester ant</name>
    <dbReference type="NCBI Taxonomy" id="144034"/>
    <lineage>
        <taxon>Eukaryota</taxon>
        <taxon>Metazoa</taxon>
        <taxon>Ecdysozoa</taxon>
        <taxon>Arthropoda</taxon>
        <taxon>Hexapoda</taxon>
        <taxon>Insecta</taxon>
        <taxon>Pterygota</taxon>
        <taxon>Neoptera</taxon>
        <taxon>Endopterygota</taxon>
        <taxon>Hymenoptera</taxon>
        <taxon>Apocrita</taxon>
        <taxon>Aculeata</taxon>
        <taxon>Formicoidea</taxon>
        <taxon>Formicidae</taxon>
        <taxon>Myrmicinae</taxon>
        <taxon>Pogonomyrmex</taxon>
    </lineage>
</organism>